<accession>H5SA50</accession>
<sequence length="235" mass="25670">MLGWSADGQAVYLRVNSLSDPRLVRWEWDGKIQALPLPPFTYHVDEAPDGRLLFAWTQGVGFGSELDVLTGGKTALLRKDVGSVFAFARWSPQGDRIAAVRFPDSMVPFPSGELVIMQGPAWEARALSDADAAQGLAPIWSLDGTRILFARRAAGNGETPPFTNLWAVEVQSARLWPLTHFQDAHLLSFQPSPGGETIALAFERAGRQQVGLVDWEGGDVLLLDVEGACCVTWVR</sequence>
<evidence type="ECO:0008006" key="2">
    <source>
        <dbReference type="Google" id="ProtNLM"/>
    </source>
</evidence>
<organism evidence="1">
    <name type="scientific">uncultured Chloroflexota bacterium</name>
    <dbReference type="NCBI Taxonomy" id="166587"/>
    <lineage>
        <taxon>Bacteria</taxon>
        <taxon>Bacillati</taxon>
        <taxon>Chloroflexota</taxon>
        <taxon>environmental samples</taxon>
    </lineage>
</organism>
<dbReference type="EMBL" id="AP011646">
    <property type="protein sequence ID" value="BAL53036.1"/>
    <property type="molecule type" value="Genomic_DNA"/>
</dbReference>
<dbReference type="Pfam" id="PF07676">
    <property type="entry name" value="PD40"/>
    <property type="match status" value="1"/>
</dbReference>
<evidence type="ECO:0000313" key="1">
    <source>
        <dbReference type="EMBL" id="BAL53036.1"/>
    </source>
</evidence>
<proteinExistence type="predicted"/>
<dbReference type="SUPFAM" id="SSF82171">
    <property type="entry name" value="DPP6 N-terminal domain-like"/>
    <property type="match status" value="1"/>
</dbReference>
<dbReference type="InterPro" id="IPR011042">
    <property type="entry name" value="6-blade_b-propeller_TolB-like"/>
</dbReference>
<name>H5SA50_9CHLR</name>
<protein>
    <recommendedName>
        <fullName evidence="2">TolB protein, periplasmic protein involved in the tonb-independent uptake of group A colicins</fullName>
    </recommendedName>
</protein>
<reference evidence="1" key="1">
    <citation type="journal article" date="2005" name="Environ. Microbiol.">
        <title>Genetic and functional properties of uncultivated thermophilic crenarchaeotes from a subsurface gold mine as revealed by analysis of genome fragments.</title>
        <authorList>
            <person name="Nunoura T."/>
            <person name="Hirayama H."/>
            <person name="Takami H."/>
            <person name="Oida H."/>
            <person name="Nishi S."/>
            <person name="Shimamura S."/>
            <person name="Suzuki Y."/>
            <person name="Inagaki F."/>
            <person name="Takai K."/>
            <person name="Nealson K.H."/>
            <person name="Horikoshi K."/>
        </authorList>
    </citation>
    <scope>NUCLEOTIDE SEQUENCE</scope>
</reference>
<dbReference type="AlphaFoldDB" id="H5SA50"/>
<dbReference type="Gene3D" id="2.120.10.30">
    <property type="entry name" value="TolB, C-terminal domain"/>
    <property type="match status" value="1"/>
</dbReference>
<reference evidence="1" key="2">
    <citation type="journal article" date="2012" name="PLoS ONE">
        <title>A Deeply Branching Thermophilic Bacterium with an Ancient Acetyl-CoA Pathway Dominates a Subsurface Ecosystem.</title>
        <authorList>
            <person name="Takami H."/>
            <person name="Noguchi H."/>
            <person name="Takaki Y."/>
            <person name="Uchiyama I."/>
            <person name="Toyoda A."/>
            <person name="Nishi S."/>
            <person name="Chee G.-J."/>
            <person name="Arai W."/>
            <person name="Nunoura T."/>
            <person name="Itoh T."/>
            <person name="Hattori M."/>
            <person name="Takai K."/>
        </authorList>
    </citation>
    <scope>NUCLEOTIDE SEQUENCE</scope>
</reference>
<dbReference type="InterPro" id="IPR011659">
    <property type="entry name" value="WD40"/>
</dbReference>
<gene>
    <name evidence="1" type="ORF">HGMM_F04B01C11</name>
</gene>